<accession>A0A409XX21</accession>
<gene>
    <name evidence="3" type="ORF">CVT26_008157</name>
</gene>
<evidence type="ECO:0000256" key="1">
    <source>
        <dbReference type="SAM" id="SignalP"/>
    </source>
</evidence>
<feature type="signal peptide" evidence="1">
    <location>
        <begin position="1"/>
        <end position="27"/>
    </location>
</feature>
<keyword evidence="4" id="KW-1185">Reference proteome</keyword>
<feature type="domain" description="F-box" evidence="2">
    <location>
        <begin position="39"/>
        <end position="92"/>
    </location>
</feature>
<sequence>MAIIMTSPSRVIFISLSLNLYRQLAWTQWPTALAPMHIHRIPPELLAEIFKASLPTDDCPISPKQGPLLVAQVSRQWRAVALADSSLWASLRIAITPDTPLSRASLVGLWLQRSASQPLSITVWMNPFANFTLEKRTLLRDVFTLLSRASHRWNRLSVTLPGSNHLFADLCASPPYPILSSLSFTLGNWTPRETFNINTLLLHSPSLRRVEWSNRSSWASFDAPLDSGMEYLSMAWHQLTDIVLDTWITLKSALYILRQCSTLSQLDLRHYSYSPELFDQEEATKLGLFQPGSALDPSTLIHLPQLKSLAIYQLKLDDGLAALLDRILCPALQSFSYTSGFIERTKWPQEAFHGFLVRSGCRLRSLSLEFTGISEQQLVQCLEDTSPSLTSLEVYDARGDICVRDDLLDSFHASRDPVLCPNLDTLILHRVVSCTESTLSDVVRSRISPPPDHGTPCAPLRHVDILYSTDISGFSMRYERYSYP</sequence>
<name>A0A409XX21_9AGAR</name>
<evidence type="ECO:0000259" key="2">
    <source>
        <dbReference type="Pfam" id="PF12937"/>
    </source>
</evidence>
<dbReference type="AlphaFoldDB" id="A0A409XX21"/>
<dbReference type="SUPFAM" id="SSF52047">
    <property type="entry name" value="RNI-like"/>
    <property type="match status" value="1"/>
</dbReference>
<dbReference type="Gene3D" id="3.80.10.10">
    <property type="entry name" value="Ribonuclease Inhibitor"/>
    <property type="match status" value="1"/>
</dbReference>
<dbReference type="Pfam" id="PF12937">
    <property type="entry name" value="F-box-like"/>
    <property type="match status" value="1"/>
</dbReference>
<comment type="caution">
    <text evidence="3">The sequence shown here is derived from an EMBL/GenBank/DDBJ whole genome shotgun (WGS) entry which is preliminary data.</text>
</comment>
<dbReference type="PANTHER" id="PTHR38926">
    <property type="entry name" value="F-BOX DOMAIN CONTAINING PROTEIN, EXPRESSED"/>
    <property type="match status" value="1"/>
</dbReference>
<dbReference type="STRING" id="231916.A0A409XX21"/>
<organism evidence="3 4">
    <name type="scientific">Gymnopilus dilepis</name>
    <dbReference type="NCBI Taxonomy" id="231916"/>
    <lineage>
        <taxon>Eukaryota</taxon>
        <taxon>Fungi</taxon>
        <taxon>Dikarya</taxon>
        <taxon>Basidiomycota</taxon>
        <taxon>Agaricomycotina</taxon>
        <taxon>Agaricomycetes</taxon>
        <taxon>Agaricomycetidae</taxon>
        <taxon>Agaricales</taxon>
        <taxon>Agaricineae</taxon>
        <taxon>Hymenogastraceae</taxon>
        <taxon>Gymnopilus</taxon>
    </lineage>
</organism>
<feature type="chain" id="PRO_5019458696" description="F-box domain-containing protein" evidence="1">
    <location>
        <begin position="28"/>
        <end position="484"/>
    </location>
</feature>
<dbReference type="OrthoDB" id="2269034at2759"/>
<dbReference type="InterPro" id="IPR032675">
    <property type="entry name" value="LRR_dom_sf"/>
</dbReference>
<dbReference type="PANTHER" id="PTHR38926:SF5">
    <property type="entry name" value="F-BOX AND LEUCINE-RICH REPEAT PROTEIN 6"/>
    <property type="match status" value="1"/>
</dbReference>
<dbReference type="InterPro" id="IPR001810">
    <property type="entry name" value="F-box_dom"/>
</dbReference>
<evidence type="ECO:0000313" key="4">
    <source>
        <dbReference type="Proteomes" id="UP000284706"/>
    </source>
</evidence>
<dbReference type="Proteomes" id="UP000284706">
    <property type="component" value="Unassembled WGS sequence"/>
</dbReference>
<evidence type="ECO:0000313" key="3">
    <source>
        <dbReference type="EMBL" id="PPQ95312.1"/>
    </source>
</evidence>
<proteinExistence type="predicted"/>
<keyword evidence="1" id="KW-0732">Signal</keyword>
<protein>
    <recommendedName>
        <fullName evidence="2">F-box domain-containing protein</fullName>
    </recommendedName>
</protein>
<dbReference type="Gene3D" id="1.20.1280.50">
    <property type="match status" value="1"/>
</dbReference>
<dbReference type="InParanoid" id="A0A409XX21"/>
<dbReference type="EMBL" id="NHYE01001429">
    <property type="protein sequence ID" value="PPQ95312.1"/>
    <property type="molecule type" value="Genomic_DNA"/>
</dbReference>
<reference evidence="3 4" key="1">
    <citation type="journal article" date="2018" name="Evol. Lett.">
        <title>Horizontal gene cluster transfer increased hallucinogenic mushroom diversity.</title>
        <authorList>
            <person name="Reynolds H.T."/>
            <person name="Vijayakumar V."/>
            <person name="Gluck-Thaler E."/>
            <person name="Korotkin H.B."/>
            <person name="Matheny P.B."/>
            <person name="Slot J.C."/>
        </authorList>
    </citation>
    <scope>NUCLEOTIDE SEQUENCE [LARGE SCALE GENOMIC DNA]</scope>
    <source>
        <strain evidence="3 4">SRW20</strain>
    </source>
</reference>